<dbReference type="Pfam" id="PF07690">
    <property type="entry name" value="MFS_1"/>
    <property type="match status" value="1"/>
</dbReference>
<evidence type="ECO:0000313" key="8">
    <source>
        <dbReference type="EMBL" id="ARQ70433.1"/>
    </source>
</evidence>
<feature type="transmembrane region" description="Helical" evidence="6">
    <location>
        <begin position="99"/>
        <end position="118"/>
    </location>
</feature>
<dbReference type="Proteomes" id="UP000194218">
    <property type="component" value="Chromosome"/>
</dbReference>
<feature type="transmembrane region" description="Helical" evidence="6">
    <location>
        <begin position="459"/>
        <end position="481"/>
    </location>
</feature>
<dbReference type="EMBL" id="CP021121">
    <property type="protein sequence ID" value="ARQ70433.1"/>
    <property type="molecule type" value="Genomic_DNA"/>
</dbReference>
<dbReference type="InterPro" id="IPR020846">
    <property type="entry name" value="MFS_dom"/>
</dbReference>
<evidence type="ECO:0000313" key="9">
    <source>
        <dbReference type="Proteomes" id="UP000194218"/>
    </source>
</evidence>
<dbReference type="OrthoDB" id="9778875at2"/>
<gene>
    <name evidence="8" type="ORF">CAG99_17710</name>
</gene>
<feature type="domain" description="Major facilitator superfamily (MFS) profile" evidence="7">
    <location>
        <begin position="35"/>
        <end position="486"/>
    </location>
</feature>
<feature type="transmembrane region" description="Helical" evidence="6">
    <location>
        <begin position="283"/>
        <end position="304"/>
    </location>
</feature>
<keyword evidence="4 6" id="KW-0472">Membrane</keyword>
<feature type="region of interest" description="Disordered" evidence="5">
    <location>
        <begin position="1"/>
        <end position="24"/>
    </location>
</feature>
<dbReference type="KEGG" id="smao:CAG99_17710"/>
<reference evidence="8 9" key="1">
    <citation type="submission" date="2017-05" db="EMBL/GenBank/DDBJ databases">
        <title>Complete genome sequence of Streptomyces sp. SCSIO 03032 revealed the diverse biosynthetic pathways for its bioactive secondary metabolites.</title>
        <authorList>
            <person name="Ma L."/>
            <person name="Zhu Y."/>
            <person name="Zhang W."/>
            <person name="Zhang G."/>
            <person name="Tian X."/>
            <person name="Zhang S."/>
            <person name="Zhang C."/>
        </authorList>
    </citation>
    <scope>NUCLEOTIDE SEQUENCE [LARGE SCALE GENOMIC DNA]</scope>
    <source>
        <strain evidence="8 9">SCSIO 03032</strain>
    </source>
</reference>
<organism evidence="8 9">
    <name type="scientific">Streptomyces marincola</name>
    <dbReference type="NCBI Taxonomy" id="2878388"/>
    <lineage>
        <taxon>Bacteria</taxon>
        <taxon>Bacillati</taxon>
        <taxon>Actinomycetota</taxon>
        <taxon>Actinomycetes</taxon>
        <taxon>Kitasatosporales</taxon>
        <taxon>Streptomycetaceae</taxon>
        <taxon>Streptomyces</taxon>
    </lineage>
</organism>
<evidence type="ECO:0000256" key="5">
    <source>
        <dbReference type="SAM" id="MobiDB-lite"/>
    </source>
</evidence>
<accession>A0A1W7D039</accession>
<dbReference type="PROSITE" id="PS50850">
    <property type="entry name" value="MFS"/>
    <property type="match status" value="1"/>
</dbReference>
<dbReference type="Gene3D" id="1.20.1250.20">
    <property type="entry name" value="MFS general substrate transporter like domains"/>
    <property type="match status" value="1"/>
</dbReference>
<dbReference type="GO" id="GO:0005886">
    <property type="term" value="C:plasma membrane"/>
    <property type="evidence" value="ECO:0007669"/>
    <property type="project" value="UniProtKB-SubCell"/>
</dbReference>
<name>A0A1W7D039_9ACTN</name>
<feature type="transmembrane region" description="Helical" evidence="6">
    <location>
        <begin position="186"/>
        <end position="208"/>
    </location>
</feature>
<feature type="transmembrane region" description="Helical" evidence="6">
    <location>
        <begin position="67"/>
        <end position="87"/>
    </location>
</feature>
<sequence length="499" mass="50565">MTETDADASTGAPTGAARTPPERDGGVLSAPYRALTLGCVSTILLIAFEAMAVGTAMPAAAEALDGLALYAFAFSAFFTTSLLGMVLSGQWCDRSGPTAPVLAGVAAFSSGLLLSGAAQSMWVFVLGRAAQGVGGGLVIVALYVTVRRAYPERLRPAALASFSAAWVVPSMVGPVIAGTVTERFGWRWVFLGITALVILPVLVMLPQLRRLGDGRDGEQPAARFDGRRLRLAVAVAAGAGLLQLGGQELRWLSLVPVLAGVALLAPSAARLLPRGTFLAGRGLPSVIALRGLISAAYLSTQSFVPLMLVTQRGLSYTQAGLALAASGGLWALGSFAQSRPGAERHRFRLVRLGTVLIAAGVVLTPLVLIEAVPVWTPALTLAIGCFGMGLVTASVGVLVLRLSEPREAGENVASLQVCDSLGNVVMLTVVGTLFAALGGDATAVGHDAATAAEEAGTNVGPGAFVAVYAATAAAALLAVVVGGRLRAPGARGGDGAPGA</sequence>
<feature type="transmembrane region" description="Helical" evidence="6">
    <location>
        <begin position="251"/>
        <end position="271"/>
    </location>
</feature>
<dbReference type="RefSeq" id="WP_086160285.1">
    <property type="nucleotide sequence ID" value="NZ_CP021121.1"/>
</dbReference>
<keyword evidence="9" id="KW-1185">Reference proteome</keyword>
<feature type="transmembrane region" description="Helical" evidence="6">
    <location>
        <begin position="229"/>
        <end position="245"/>
    </location>
</feature>
<feature type="transmembrane region" description="Helical" evidence="6">
    <location>
        <begin position="124"/>
        <end position="146"/>
    </location>
</feature>
<dbReference type="PANTHER" id="PTHR23501">
    <property type="entry name" value="MAJOR FACILITATOR SUPERFAMILY"/>
    <property type="match status" value="1"/>
</dbReference>
<dbReference type="PANTHER" id="PTHR23501:SF154">
    <property type="entry name" value="MULTIDRUG-EFFLUX TRANSPORTER RV1634-RELATED"/>
    <property type="match status" value="1"/>
</dbReference>
<feature type="transmembrane region" description="Helical" evidence="6">
    <location>
        <begin position="349"/>
        <end position="369"/>
    </location>
</feature>
<dbReference type="AlphaFoldDB" id="A0A1W7D039"/>
<dbReference type="SUPFAM" id="SSF103473">
    <property type="entry name" value="MFS general substrate transporter"/>
    <property type="match status" value="1"/>
</dbReference>
<dbReference type="InterPro" id="IPR036259">
    <property type="entry name" value="MFS_trans_sf"/>
</dbReference>
<evidence type="ECO:0000256" key="6">
    <source>
        <dbReference type="SAM" id="Phobius"/>
    </source>
</evidence>
<feature type="transmembrane region" description="Helical" evidence="6">
    <location>
        <begin position="316"/>
        <end position="337"/>
    </location>
</feature>
<protein>
    <submittedName>
        <fullName evidence="8">MFS transporter</fullName>
    </submittedName>
</protein>
<keyword evidence="2 6" id="KW-0812">Transmembrane</keyword>
<evidence type="ECO:0000259" key="7">
    <source>
        <dbReference type="PROSITE" id="PS50850"/>
    </source>
</evidence>
<evidence type="ECO:0000256" key="3">
    <source>
        <dbReference type="ARBA" id="ARBA00022989"/>
    </source>
</evidence>
<keyword evidence="3 6" id="KW-1133">Transmembrane helix</keyword>
<feature type="transmembrane region" description="Helical" evidence="6">
    <location>
        <begin position="421"/>
        <end position="439"/>
    </location>
</feature>
<feature type="transmembrane region" description="Helical" evidence="6">
    <location>
        <begin position="158"/>
        <end position="180"/>
    </location>
</feature>
<evidence type="ECO:0000256" key="1">
    <source>
        <dbReference type="ARBA" id="ARBA00004651"/>
    </source>
</evidence>
<dbReference type="GO" id="GO:0022857">
    <property type="term" value="F:transmembrane transporter activity"/>
    <property type="evidence" value="ECO:0007669"/>
    <property type="project" value="InterPro"/>
</dbReference>
<evidence type="ECO:0000256" key="4">
    <source>
        <dbReference type="ARBA" id="ARBA00023136"/>
    </source>
</evidence>
<evidence type="ECO:0000256" key="2">
    <source>
        <dbReference type="ARBA" id="ARBA00022692"/>
    </source>
</evidence>
<feature type="transmembrane region" description="Helical" evidence="6">
    <location>
        <begin position="35"/>
        <end position="61"/>
    </location>
</feature>
<dbReference type="InterPro" id="IPR011701">
    <property type="entry name" value="MFS"/>
</dbReference>
<comment type="subcellular location">
    <subcellularLocation>
        <location evidence="1">Cell membrane</location>
        <topology evidence="1">Multi-pass membrane protein</topology>
    </subcellularLocation>
</comment>
<proteinExistence type="predicted"/>
<feature type="transmembrane region" description="Helical" evidence="6">
    <location>
        <begin position="375"/>
        <end position="400"/>
    </location>
</feature>